<evidence type="ECO:0000313" key="2">
    <source>
        <dbReference type="EMBL" id="SCA56246.1"/>
    </source>
</evidence>
<protein>
    <recommendedName>
        <fullName evidence="1">Methyltransferase type 11 domain-containing protein</fullName>
    </recommendedName>
</protein>
<dbReference type="PANTHER" id="PTHR43861">
    <property type="entry name" value="TRANS-ACONITATE 2-METHYLTRANSFERASE-RELATED"/>
    <property type="match status" value="1"/>
</dbReference>
<sequence>MSSQYVNPSLDWFENIIGLNIPQEGEKVELDGCEYIFKNGILRSSALLSAAQEQTSDTFGFKWSKRDTFEGEAMQDVLRNWLLEKYGDVTSSSWFKGLGENPVVLDAGCGASNSALVMFDQVLEKIRYIGVDVSEAVDVAKLRFHEKGIQIGALQSDLMQLPLPDQSVDLIFSEGVLHHTDDTKKALKAVNRHLKVGGYFLFYVYRKKGPIREFTDDYIREKLQNMSPQESWQEIKALTALGETLGDLDIEIDIKENIDLLDIPAGTINLQRLFYWHIFKAFYRPEMTFDEMNHINFDWYAPKNAHRQTLDEVREWCSEIGLSIEHETEELAGLTIIAKKTDQL</sequence>
<dbReference type="AlphaFoldDB" id="A0A1C3RG13"/>
<accession>A0A1C3RG13</accession>
<feature type="domain" description="Methyltransferase type 11" evidence="1">
    <location>
        <begin position="105"/>
        <end position="202"/>
    </location>
</feature>
<name>A0A1C3RG13_9PROT</name>
<dbReference type="EMBL" id="FLYE01000012">
    <property type="protein sequence ID" value="SCA56246.1"/>
    <property type="molecule type" value="Genomic_DNA"/>
</dbReference>
<dbReference type="Pfam" id="PF08241">
    <property type="entry name" value="Methyltransf_11"/>
    <property type="match status" value="1"/>
</dbReference>
<keyword evidence="3" id="KW-1185">Reference proteome</keyword>
<dbReference type="InterPro" id="IPR029063">
    <property type="entry name" value="SAM-dependent_MTases_sf"/>
</dbReference>
<dbReference type="Proteomes" id="UP000231658">
    <property type="component" value="Unassembled WGS sequence"/>
</dbReference>
<gene>
    <name evidence="2" type="ORF">MTBPR1_20094</name>
</gene>
<dbReference type="InterPro" id="IPR013216">
    <property type="entry name" value="Methyltransf_11"/>
</dbReference>
<organism evidence="2 3">
    <name type="scientific">Candidatus Terasakiella magnetica</name>
    <dbReference type="NCBI Taxonomy" id="1867952"/>
    <lineage>
        <taxon>Bacteria</taxon>
        <taxon>Pseudomonadati</taxon>
        <taxon>Pseudomonadota</taxon>
        <taxon>Alphaproteobacteria</taxon>
        <taxon>Rhodospirillales</taxon>
        <taxon>Terasakiellaceae</taxon>
        <taxon>Terasakiella</taxon>
    </lineage>
</organism>
<dbReference type="STRING" id="1867952.MTBPR1_20094"/>
<evidence type="ECO:0000313" key="3">
    <source>
        <dbReference type="Proteomes" id="UP000231658"/>
    </source>
</evidence>
<dbReference type="OrthoDB" id="9787738at2"/>
<dbReference type="Gene3D" id="3.40.50.150">
    <property type="entry name" value="Vaccinia Virus protein VP39"/>
    <property type="match status" value="1"/>
</dbReference>
<proteinExistence type="predicted"/>
<reference evidence="2 3" key="1">
    <citation type="submission" date="2016-07" db="EMBL/GenBank/DDBJ databases">
        <authorList>
            <person name="Lefevre C.T."/>
        </authorList>
    </citation>
    <scope>NUCLEOTIDE SEQUENCE [LARGE SCALE GENOMIC DNA]</scope>
    <source>
        <strain evidence="2">PR1</strain>
    </source>
</reference>
<dbReference type="SUPFAM" id="SSF53335">
    <property type="entry name" value="S-adenosyl-L-methionine-dependent methyltransferases"/>
    <property type="match status" value="1"/>
</dbReference>
<dbReference type="CDD" id="cd02440">
    <property type="entry name" value="AdoMet_MTases"/>
    <property type="match status" value="1"/>
</dbReference>
<dbReference type="GO" id="GO:0008757">
    <property type="term" value="F:S-adenosylmethionine-dependent methyltransferase activity"/>
    <property type="evidence" value="ECO:0007669"/>
    <property type="project" value="InterPro"/>
</dbReference>
<evidence type="ECO:0000259" key="1">
    <source>
        <dbReference type="Pfam" id="PF08241"/>
    </source>
</evidence>